<gene>
    <name evidence="1" type="ORF">TVAG_215190</name>
</gene>
<dbReference type="PANTHER" id="PTHR46155:SF1">
    <property type="entry name" value="BIFUNCTIONAL INHIBITOR_LIPID-TRANSFER PROTEIN_SEED STORAGE 2S ALBUMIN SUPERFAMILY PROTEIN"/>
    <property type="match status" value="1"/>
</dbReference>
<evidence type="ECO:0008006" key="3">
    <source>
        <dbReference type="Google" id="ProtNLM"/>
    </source>
</evidence>
<organism evidence="1 2">
    <name type="scientific">Trichomonas vaginalis (strain ATCC PRA-98 / G3)</name>
    <dbReference type="NCBI Taxonomy" id="412133"/>
    <lineage>
        <taxon>Eukaryota</taxon>
        <taxon>Metamonada</taxon>
        <taxon>Parabasalia</taxon>
        <taxon>Trichomonadida</taxon>
        <taxon>Trichomonadidae</taxon>
        <taxon>Trichomonas</taxon>
    </lineage>
</organism>
<reference evidence="1" key="2">
    <citation type="journal article" date="2007" name="Science">
        <title>Draft genome sequence of the sexually transmitted pathogen Trichomonas vaginalis.</title>
        <authorList>
            <person name="Carlton J.M."/>
            <person name="Hirt R.P."/>
            <person name="Silva J.C."/>
            <person name="Delcher A.L."/>
            <person name="Schatz M."/>
            <person name="Zhao Q."/>
            <person name="Wortman J.R."/>
            <person name="Bidwell S.L."/>
            <person name="Alsmark U.C.M."/>
            <person name="Besteiro S."/>
            <person name="Sicheritz-Ponten T."/>
            <person name="Noel C.J."/>
            <person name="Dacks J.B."/>
            <person name="Foster P.G."/>
            <person name="Simillion C."/>
            <person name="Van de Peer Y."/>
            <person name="Miranda-Saavedra D."/>
            <person name="Barton G.J."/>
            <person name="Westrop G.D."/>
            <person name="Mueller S."/>
            <person name="Dessi D."/>
            <person name="Fiori P.L."/>
            <person name="Ren Q."/>
            <person name="Paulsen I."/>
            <person name="Zhang H."/>
            <person name="Bastida-Corcuera F.D."/>
            <person name="Simoes-Barbosa A."/>
            <person name="Brown M.T."/>
            <person name="Hayes R.D."/>
            <person name="Mukherjee M."/>
            <person name="Okumura C.Y."/>
            <person name="Schneider R."/>
            <person name="Smith A.J."/>
            <person name="Vanacova S."/>
            <person name="Villalvazo M."/>
            <person name="Haas B.J."/>
            <person name="Pertea M."/>
            <person name="Feldblyum T.V."/>
            <person name="Utterback T.R."/>
            <person name="Shu C.L."/>
            <person name="Osoegawa K."/>
            <person name="de Jong P.J."/>
            <person name="Hrdy I."/>
            <person name="Horvathova L."/>
            <person name="Zubacova Z."/>
            <person name="Dolezal P."/>
            <person name="Malik S.B."/>
            <person name="Logsdon J.M. Jr."/>
            <person name="Henze K."/>
            <person name="Gupta A."/>
            <person name="Wang C.C."/>
            <person name="Dunne R.L."/>
            <person name="Upcroft J.A."/>
            <person name="Upcroft P."/>
            <person name="White O."/>
            <person name="Salzberg S.L."/>
            <person name="Tang P."/>
            <person name="Chiu C.-H."/>
            <person name="Lee Y.-S."/>
            <person name="Embley T.M."/>
            <person name="Coombs G.H."/>
            <person name="Mottram J.C."/>
            <person name="Tachezy J."/>
            <person name="Fraser-Liggett C.M."/>
            <person name="Johnson P.J."/>
        </authorList>
    </citation>
    <scope>NUCLEOTIDE SEQUENCE [LARGE SCALE GENOMIC DNA]</scope>
    <source>
        <strain evidence="1">G3</strain>
    </source>
</reference>
<dbReference type="RefSeq" id="XP_001312549.1">
    <property type="nucleotide sequence ID" value="XM_001312548.1"/>
</dbReference>
<sequence length="522" mass="56961">MSNEEDLNANKNDGARYNVDATISDTSYRISFRRDSEFYFSSVTIQNTNFHETHAFGIGVGFGSGGAIFLSYCTMLAIDTEFVSCEASNGGATCSLCSLMCIERCKFIGDMSFRFGGSIYFQGGFKNTNNYSPGNAFLCYNSEFTSNVASEYGGALSFSMAVTVYLENCKITGNSAGYNGAGLYSCNSEFIKIFNSQILSNKLEFSSYLNNNSRFFHYNMHSNLETPDIPAFSIRGGAGVCVVADYVFQSTFPTSTFYSQGNCYGGNSAGSHAITKGNGPGHAILLDGNCQLQSLNDNFGSTKQFNNIISKAGPLTEYPVLVNYVEIPTDCGEMADNSEIDREEIDTVNISNTGNMFLTSFVPPPTTFVLPATPFIKFQPNVTAKRDSTWIGQFTTLSMKSISRPTEISTKTRLPTRSLFSGWYVPPESFEGPSTKTSSVLVLVHSSSSVLFVSLSGSSFIVHGTKMSVVVYRGTTSTTVPVTNDNPLWTTSIAGDVDDPFKNDFEEEYQHGFFNIKDTGIE</sequence>
<protein>
    <recommendedName>
        <fullName evidence="3">Polymorphic outer membrane protein</fullName>
    </recommendedName>
</protein>
<dbReference type="InParanoid" id="A2F649"/>
<dbReference type="Proteomes" id="UP000001542">
    <property type="component" value="Unassembled WGS sequence"/>
</dbReference>
<dbReference type="KEGG" id="tva:4757429"/>
<dbReference type="PANTHER" id="PTHR46155">
    <property type="entry name" value="BIFUNCTIONAL INHIBITOR/LIPID-TRANSFER PROTEIN/SEED STORAGE 2S ALBUMIN SUPERFAMILY PROTEIN"/>
    <property type="match status" value="1"/>
</dbReference>
<dbReference type="AlphaFoldDB" id="A2F649"/>
<dbReference type="VEuPathDB" id="TrichDB:TVAGG3_0363920"/>
<name>A2F649_TRIV3</name>
<dbReference type="EMBL" id="DS113631">
    <property type="protein sequence ID" value="EAX99619.1"/>
    <property type="molecule type" value="Genomic_DNA"/>
</dbReference>
<dbReference type="InterPro" id="IPR011050">
    <property type="entry name" value="Pectin_lyase_fold/virulence"/>
</dbReference>
<evidence type="ECO:0000313" key="1">
    <source>
        <dbReference type="EMBL" id="EAX99619.1"/>
    </source>
</evidence>
<keyword evidence="2" id="KW-1185">Reference proteome</keyword>
<proteinExistence type="predicted"/>
<dbReference type="SUPFAM" id="SSF51126">
    <property type="entry name" value="Pectin lyase-like"/>
    <property type="match status" value="1"/>
</dbReference>
<evidence type="ECO:0000313" key="2">
    <source>
        <dbReference type="Proteomes" id="UP000001542"/>
    </source>
</evidence>
<reference evidence="1" key="1">
    <citation type="submission" date="2006-10" db="EMBL/GenBank/DDBJ databases">
        <authorList>
            <person name="Amadeo P."/>
            <person name="Zhao Q."/>
            <person name="Wortman J."/>
            <person name="Fraser-Liggett C."/>
            <person name="Carlton J."/>
        </authorList>
    </citation>
    <scope>NUCLEOTIDE SEQUENCE</scope>
    <source>
        <strain evidence="1">G3</strain>
    </source>
</reference>
<accession>A2F649</accession>
<dbReference type="VEuPathDB" id="TrichDB:TVAG_215190"/>